<keyword evidence="6 18" id="KW-0732">Signal</keyword>
<dbReference type="SUPFAM" id="SSF52833">
    <property type="entry name" value="Thioredoxin-like"/>
    <property type="match status" value="4"/>
</dbReference>
<evidence type="ECO:0000313" key="21">
    <source>
        <dbReference type="Proteomes" id="UP000291000"/>
    </source>
</evidence>
<keyword evidence="13" id="KW-0413">Isomerase</keyword>
<dbReference type="PROSITE" id="PS00194">
    <property type="entry name" value="THIOREDOXIN_1"/>
    <property type="match status" value="2"/>
</dbReference>
<dbReference type="GO" id="GO:0003756">
    <property type="term" value="F:protein disulfide isomerase activity"/>
    <property type="evidence" value="ECO:0007669"/>
    <property type="project" value="UniProtKB-EC"/>
</dbReference>
<keyword evidence="7" id="KW-0677">Repeat</keyword>
<dbReference type="PANTHER" id="PTHR18929:SF93">
    <property type="entry name" value="PROTEIN DISULFIDE-ISOMERASE A2"/>
    <property type="match status" value="1"/>
</dbReference>
<dbReference type="Gene3D" id="3.40.30.10">
    <property type="entry name" value="Glutaredoxin"/>
    <property type="match status" value="4"/>
</dbReference>
<gene>
    <name evidence="20" type="primary">PDIA2</name>
</gene>
<evidence type="ECO:0000256" key="3">
    <source>
        <dbReference type="ARBA" id="ARBA00006347"/>
    </source>
</evidence>
<evidence type="ECO:0000256" key="4">
    <source>
        <dbReference type="ARBA" id="ARBA00012723"/>
    </source>
</evidence>
<proteinExistence type="inferred from homology"/>
<feature type="domain" description="Thioredoxin" evidence="19">
    <location>
        <begin position="358"/>
        <end position="472"/>
    </location>
</feature>
<dbReference type="GO" id="GO:0034976">
    <property type="term" value="P:response to endoplasmic reticulum stress"/>
    <property type="evidence" value="ECO:0007669"/>
    <property type="project" value="TreeGrafter"/>
</dbReference>
<evidence type="ECO:0000256" key="18">
    <source>
        <dbReference type="SAM" id="SignalP"/>
    </source>
</evidence>
<feature type="domain" description="Thioredoxin" evidence="19">
    <location>
        <begin position="23"/>
        <end position="154"/>
    </location>
</feature>
<comment type="catalytic activity">
    <reaction evidence="1">
        <text>Catalyzes the rearrangement of -S-S- bonds in proteins.</text>
        <dbReference type="EC" id="5.3.4.1"/>
    </reaction>
</comment>
<dbReference type="GO" id="GO:0005496">
    <property type="term" value="F:steroid binding"/>
    <property type="evidence" value="ECO:0007669"/>
    <property type="project" value="UniProtKB-KW"/>
</dbReference>
<keyword evidence="9" id="KW-0446">Lipid-binding</keyword>
<evidence type="ECO:0000256" key="1">
    <source>
        <dbReference type="ARBA" id="ARBA00001182"/>
    </source>
</evidence>
<keyword evidence="10" id="KW-1015">Disulfide bond</keyword>
<keyword evidence="8" id="KW-0256">Endoplasmic reticulum</keyword>
<evidence type="ECO:0000256" key="15">
    <source>
        <dbReference type="ARBA" id="ARBA00059254"/>
    </source>
</evidence>
<dbReference type="PANTHER" id="PTHR18929">
    <property type="entry name" value="PROTEIN DISULFIDE ISOMERASE"/>
    <property type="match status" value="1"/>
</dbReference>
<protein>
    <recommendedName>
        <fullName evidence="16">Protein disulfide-isomerase A2</fullName>
        <ecNumber evidence="4">5.3.4.1</ecNumber>
    </recommendedName>
</protein>
<keyword evidence="14" id="KW-0676">Redox-active center</keyword>
<keyword evidence="5" id="KW-0754">Steroid-binding</keyword>
<comment type="subcellular location">
    <subcellularLocation>
        <location evidence="2">Endoplasmic reticulum lumen</location>
    </subcellularLocation>
</comment>
<feature type="region of interest" description="Disordered" evidence="17">
    <location>
        <begin position="218"/>
        <end position="237"/>
    </location>
</feature>
<evidence type="ECO:0000313" key="20">
    <source>
        <dbReference type="Ensembl" id="ENSCHIP00000019631.1"/>
    </source>
</evidence>
<dbReference type="CDD" id="cd02982">
    <property type="entry name" value="PDI_b'_family"/>
    <property type="match status" value="1"/>
</dbReference>
<reference evidence="20" key="2">
    <citation type="submission" date="2025-08" db="UniProtKB">
        <authorList>
            <consortium name="Ensembl"/>
        </authorList>
    </citation>
    <scope>IDENTIFICATION</scope>
</reference>
<dbReference type="PROSITE" id="PS51352">
    <property type="entry name" value="THIOREDOXIN_2"/>
    <property type="match status" value="2"/>
</dbReference>
<dbReference type="InterPro" id="IPR036249">
    <property type="entry name" value="Thioredoxin-like_sf"/>
</dbReference>
<evidence type="ECO:0000256" key="14">
    <source>
        <dbReference type="ARBA" id="ARBA00023284"/>
    </source>
</evidence>
<dbReference type="GeneTree" id="ENSGT00940000161859"/>
<name>A0A452F670_CAPHI</name>
<dbReference type="FunFam" id="3.40.30.10:FF:000027">
    <property type="entry name" value="protein disulfide-isomerase A2"/>
    <property type="match status" value="1"/>
</dbReference>
<evidence type="ECO:0000256" key="5">
    <source>
        <dbReference type="ARBA" id="ARBA00022665"/>
    </source>
</evidence>
<comment type="function">
    <text evidence="15">Acts as an intracellular estrogen-binding protein. May be involved in modulating cellular levels and biological functions of estrogens in the pancreas. May act as a chaperone that inhibits aggregation of misfolded proteins.</text>
</comment>
<dbReference type="CDD" id="cd02961">
    <property type="entry name" value="PDI_a_family"/>
    <property type="match status" value="1"/>
</dbReference>
<evidence type="ECO:0000256" key="2">
    <source>
        <dbReference type="ARBA" id="ARBA00004319"/>
    </source>
</evidence>
<keyword evidence="21" id="KW-1185">Reference proteome</keyword>
<evidence type="ECO:0000256" key="10">
    <source>
        <dbReference type="ARBA" id="ARBA00023157"/>
    </source>
</evidence>
<dbReference type="InterPro" id="IPR017937">
    <property type="entry name" value="Thioredoxin_CS"/>
</dbReference>
<keyword evidence="11" id="KW-0325">Glycoprotein</keyword>
<evidence type="ECO:0000256" key="6">
    <source>
        <dbReference type="ARBA" id="ARBA00022729"/>
    </source>
</evidence>
<dbReference type="FunFam" id="3.40.30.10:FF:000203">
    <property type="entry name" value="Protein disulfide isomerase family A member 2"/>
    <property type="match status" value="1"/>
</dbReference>
<feature type="chain" id="PRO_5019555991" description="Protein disulfide-isomerase A2" evidence="18">
    <location>
        <begin position="22"/>
        <end position="523"/>
    </location>
</feature>
<evidence type="ECO:0000256" key="9">
    <source>
        <dbReference type="ARBA" id="ARBA00023121"/>
    </source>
</evidence>
<dbReference type="Ensembl" id="ENSCHIT00000027446.1">
    <property type="protein sequence ID" value="ENSCHIP00000019631.1"/>
    <property type="gene ID" value="ENSCHIG00000018548.1"/>
</dbReference>
<dbReference type="CDD" id="cd02995">
    <property type="entry name" value="PDI_a_PDI_a'_C"/>
    <property type="match status" value="1"/>
</dbReference>
<reference evidence="20 21" key="1">
    <citation type="submission" date="2016-04" db="EMBL/GenBank/DDBJ databases">
        <title>Polished mammalian reference genomes with single-molecule sequencing and chromosome conformation capture applied to the Capra hircus genome.</title>
        <authorList>
            <person name="Bickhart D.M."/>
            <person name="Koren S."/>
            <person name="Rosen B."/>
            <person name="Hastie A."/>
            <person name="Liachko I."/>
            <person name="Sullivan S.T."/>
            <person name="Burton J."/>
            <person name="Sayre B.L."/>
            <person name="Huson H.J."/>
            <person name="Lee J."/>
            <person name="Lam E."/>
            <person name="Kelley C.M."/>
            <person name="Hutchison J.L."/>
            <person name="Zhou Y."/>
            <person name="Sun J."/>
            <person name="Crisa A."/>
            <person name="Schwartz J.C."/>
            <person name="Hammond J.A."/>
            <person name="Schroeder S.G."/>
            <person name="Liu G.E."/>
            <person name="Dunham M."/>
            <person name="Shendure J."/>
            <person name="Sonstegard T.S."/>
            <person name="Phillippy A.M."/>
            <person name="Van Tassell C.P."/>
            <person name="Smith T.P."/>
        </authorList>
    </citation>
    <scope>NUCLEOTIDE SEQUENCE [LARGE SCALE GENOMIC DNA]</scope>
</reference>
<dbReference type="Bgee" id="ENSCHIG00000018548">
    <property type="expression patterns" value="Expressed in testis and 9 other cell types or tissues"/>
</dbReference>
<dbReference type="Proteomes" id="UP000291000">
    <property type="component" value="Chromosome 25"/>
</dbReference>
<dbReference type="FunFam" id="3.40.30.10:FF:000023">
    <property type="entry name" value="Protein disulfide-isomerase"/>
    <property type="match status" value="1"/>
</dbReference>
<evidence type="ECO:0000256" key="11">
    <source>
        <dbReference type="ARBA" id="ARBA00023180"/>
    </source>
</evidence>
<reference evidence="20" key="3">
    <citation type="submission" date="2025-09" db="UniProtKB">
        <authorList>
            <consortium name="Ensembl"/>
        </authorList>
    </citation>
    <scope>IDENTIFICATION</scope>
</reference>
<evidence type="ECO:0000256" key="8">
    <source>
        <dbReference type="ARBA" id="ARBA00022824"/>
    </source>
</evidence>
<dbReference type="InterPro" id="IPR013766">
    <property type="entry name" value="Thioredoxin_domain"/>
</dbReference>
<feature type="region of interest" description="Disordered" evidence="17">
    <location>
        <begin position="21"/>
        <end position="41"/>
    </location>
</feature>
<feature type="signal peptide" evidence="18">
    <location>
        <begin position="1"/>
        <end position="21"/>
    </location>
</feature>
<dbReference type="CDD" id="cd02981">
    <property type="entry name" value="PDI_b_family"/>
    <property type="match status" value="1"/>
</dbReference>
<evidence type="ECO:0000256" key="16">
    <source>
        <dbReference type="ARBA" id="ARBA00074924"/>
    </source>
</evidence>
<evidence type="ECO:0000256" key="13">
    <source>
        <dbReference type="ARBA" id="ARBA00023235"/>
    </source>
</evidence>
<dbReference type="AlphaFoldDB" id="A0A452F670"/>
<evidence type="ECO:0000259" key="19">
    <source>
        <dbReference type="PROSITE" id="PS51352"/>
    </source>
</evidence>
<dbReference type="EMBL" id="LWLT01000031">
    <property type="status" value="NOT_ANNOTATED_CDS"/>
    <property type="molecule type" value="Genomic_DNA"/>
</dbReference>
<dbReference type="OMA" id="REDYVWS"/>
<dbReference type="Pfam" id="PF13848">
    <property type="entry name" value="Thioredoxin_6"/>
    <property type="match status" value="1"/>
</dbReference>
<dbReference type="GO" id="GO:0005788">
    <property type="term" value="C:endoplasmic reticulum lumen"/>
    <property type="evidence" value="ECO:0007669"/>
    <property type="project" value="UniProtKB-SubCell"/>
</dbReference>
<comment type="similarity">
    <text evidence="3">Belongs to the protein disulfide isomerase family.</text>
</comment>
<keyword evidence="12" id="KW-0143">Chaperone</keyword>
<dbReference type="Pfam" id="PF00085">
    <property type="entry name" value="Thioredoxin"/>
    <property type="match status" value="2"/>
</dbReference>
<dbReference type="EC" id="5.3.4.1" evidence="4"/>
<accession>A0A452F670</accession>
<dbReference type="GO" id="GO:0006457">
    <property type="term" value="P:protein folding"/>
    <property type="evidence" value="ECO:0007669"/>
    <property type="project" value="TreeGrafter"/>
</dbReference>
<organism evidence="20 21">
    <name type="scientific">Capra hircus</name>
    <name type="common">Goat</name>
    <dbReference type="NCBI Taxonomy" id="9925"/>
    <lineage>
        <taxon>Eukaryota</taxon>
        <taxon>Metazoa</taxon>
        <taxon>Chordata</taxon>
        <taxon>Craniata</taxon>
        <taxon>Vertebrata</taxon>
        <taxon>Euteleostomi</taxon>
        <taxon>Mammalia</taxon>
        <taxon>Eutheria</taxon>
        <taxon>Laurasiatheria</taxon>
        <taxon>Artiodactyla</taxon>
        <taxon>Ruminantia</taxon>
        <taxon>Pecora</taxon>
        <taxon>Bovidae</taxon>
        <taxon>Caprinae</taxon>
        <taxon>Capra</taxon>
    </lineage>
</organism>
<sequence>MDGQLLPVLVLLLGASGLCEQGLGPGEEKPPEEKPSEEEPLEEDRVLVLSQQTLGQALQEHPALLVEFYAPWCGHCRALAPEYRKAAALLAAESARVTLAKVDGPAEPELAEEFAVTEYPTLKFFRDGNRTHPEEYTGPREAKGIAEWLRRRVGPSARRLEDEEDARALMDAQDVVVVGFFQDLQDRDVATFLGLAQDALDMTFGLTDRPQLFQKAGGLPSGQGHAPGHRVQQRGERAAGQTSSKIFAARILNHLLLFVNQTLDAHRELLPGFREAAPHFRGQVLFVVVDVGADNDHVLQYFGLKAQEAPTLRFINVETTKKYAPEHGAAVTAATITDFCRTVLGGGIKPYRLSQEVPPDWDQRPVKTLVGKNFEQVAFDETKNVFIKFYAPWCAHCKEMAPAWEELAEKYRDHEDIVIAELDATANELEAFPVHGFPTLKYFPAGPGRKVIDYKGARDLETFSKFLDSGGELPAEEPAEVPGATFPVGVCPQAPGLRPVLWRVAVGEHGGAERRVWHPAGSL</sequence>
<dbReference type="PRINTS" id="PR00421">
    <property type="entry name" value="THIOREDOXIN"/>
</dbReference>
<evidence type="ECO:0000256" key="12">
    <source>
        <dbReference type="ARBA" id="ARBA00023186"/>
    </source>
</evidence>
<evidence type="ECO:0000256" key="17">
    <source>
        <dbReference type="SAM" id="MobiDB-lite"/>
    </source>
</evidence>
<evidence type="ECO:0000256" key="7">
    <source>
        <dbReference type="ARBA" id="ARBA00022737"/>
    </source>
</evidence>